<dbReference type="AlphaFoldDB" id="A0A6I4W5F6"/>
<comment type="caution">
    <text evidence="2">The sequence shown here is derived from an EMBL/GenBank/DDBJ whole genome shotgun (WGS) entry which is preliminary data.</text>
</comment>
<feature type="transmembrane region" description="Helical" evidence="1">
    <location>
        <begin position="68"/>
        <end position="86"/>
    </location>
</feature>
<proteinExistence type="predicted"/>
<feature type="transmembrane region" description="Helical" evidence="1">
    <location>
        <begin position="93"/>
        <end position="112"/>
    </location>
</feature>
<keyword evidence="1" id="KW-0812">Transmembrane</keyword>
<evidence type="ECO:0000313" key="2">
    <source>
        <dbReference type="EMBL" id="MXQ56004.1"/>
    </source>
</evidence>
<evidence type="ECO:0008006" key="4">
    <source>
        <dbReference type="Google" id="ProtNLM"/>
    </source>
</evidence>
<gene>
    <name evidence="2" type="ORF">GSM42_20220</name>
</gene>
<dbReference type="RefSeq" id="WP_160803368.1">
    <property type="nucleotide sequence ID" value="NZ_WUUL01000030.1"/>
</dbReference>
<dbReference type="PANTHER" id="PTHR36974:SF1">
    <property type="entry name" value="DOXX FAMILY MEMBRANE PROTEIN"/>
    <property type="match status" value="1"/>
</dbReference>
<sequence length="169" mass="18645">MEPVITLITITIAIFITGKLGMKCLKPWSVALRGGVAAMFLLTGTVHFFYMRAELITMVPPSLPNPELLVTISGLLEIAGALGLLWKPMVPWASAGLTALLIIMFPANIYVALERLSSHPADSLIPPTIMQFFFLSATISILVKDVYHRGLQKNNNKMPDFHLQKQKTL</sequence>
<keyword evidence="1" id="KW-0472">Membrane</keyword>
<evidence type="ECO:0000256" key="1">
    <source>
        <dbReference type="SAM" id="Phobius"/>
    </source>
</evidence>
<dbReference type="PANTHER" id="PTHR36974">
    <property type="entry name" value="MEMBRANE PROTEIN-RELATED"/>
    <property type="match status" value="1"/>
</dbReference>
<feature type="transmembrane region" description="Helical" evidence="1">
    <location>
        <begin position="34"/>
        <end position="53"/>
    </location>
</feature>
<protein>
    <recommendedName>
        <fullName evidence="4">DoxX family membrane protein</fullName>
    </recommendedName>
</protein>
<organism evidence="2 3">
    <name type="scientific">Shimazuella alba</name>
    <dbReference type="NCBI Taxonomy" id="2690964"/>
    <lineage>
        <taxon>Bacteria</taxon>
        <taxon>Bacillati</taxon>
        <taxon>Bacillota</taxon>
        <taxon>Bacilli</taxon>
        <taxon>Bacillales</taxon>
        <taxon>Thermoactinomycetaceae</taxon>
        <taxon>Shimazuella</taxon>
    </lineage>
</organism>
<name>A0A6I4W5F6_9BACL</name>
<feature type="transmembrane region" description="Helical" evidence="1">
    <location>
        <begin position="6"/>
        <end position="22"/>
    </location>
</feature>
<evidence type="ECO:0000313" key="3">
    <source>
        <dbReference type="Proteomes" id="UP000430692"/>
    </source>
</evidence>
<keyword evidence="1" id="KW-1133">Transmembrane helix</keyword>
<reference evidence="2 3" key="1">
    <citation type="submission" date="2019-12" db="EMBL/GenBank/DDBJ databases">
        <title>Whole-genome analyses of novel actinobacteria.</title>
        <authorList>
            <person name="Sahin N."/>
            <person name="Saygin H."/>
        </authorList>
    </citation>
    <scope>NUCLEOTIDE SEQUENCE [LARGE SCALE GENOMIC DNA]</scope>
    <source>
        <strain evidence="2 3">KC615</strain>
    </source>
</reference>
<feature type="transmembrane region" description="Helical" evidence="1">
    <location>
        <begin position="124"/>
        <end position="143"/>
    </location>
</feature>
<dbReference type="Proteomes" id="UP000430692">
    <property type="component" value="Unassembled WGS sequence"/>
</dbReference>
<dbReference type="EMBL" id="WUUL01000030">
    <property type="protein sequence ID" value="MXQ56004.1"/>
    <property type="molecule type" value="Genomic_DNA"/>
</dbReference>
<keyword evidence="3" id="KW-1185">Reference proteome</keyword>
<accession>A0A6I4W5F6</accession>